<accession>A0A955EAH2</accession>
<sequence length="166" mass="18913">MQNLSTKIIASVVVVFAIFALLLSIRDPKTNTIPTTNETKQQITQTPVQDGEELIPNVETTKQHVNYVEYSDKTVQTFLQEGKKVVLFFHAPWCPTCKSFDKELSENLNQLPEDVVVVKTDYDTNTELKKQYGVTYQHTFVQLDQDKNSLNKWSGGNLKSFLANIK</sequence>
<comment type="caution">
    <text evidence="2">The sequence shown here is derived from an EMBL/GenBank/DDBJ whole genome shotgun (WGS) entry which is preliminary data.</text>
</comment>
<dbReference type="InterPro" id="IPR036249">
    <property type="entry name" value="Thioredoxin-like_sf"/>
</dbReference>
<dbReference type="EMBL" id="JAGQNX010000004">
    <property type="protein sequence ID" value="MCA9307904.1"/>
    <property type="molecule type" value="Genomic_DNA"/>
</dbReference>
<reference evidence="2" key="1">
    <citation type="submission" date="2020-04" db="EMBL/GenBank/DDBJ databases">
        <authorList>
            <person name="Zhang T."/>
        </authorList>
    </citation>
    <scope>NUCLEOTIDE SEQUENCE</scope>
    <source>
        <strain evidence="2">HKST-UBA79</strain>
    </source>
</reference>
<feature type="domain" description="Thioredoxin" evidence="1">
    <location>
        <begin position="34"/>
        <end position="166"/>
    </location>
</feature>
<dbReference type="PANTHER" id="PTHR43601">
    <property type="entry name" value="THIOREDOXIN, MITOCHONDRIAL"/>
    <property type="match status" value="1"/>
</dbReference>
<dbReference type="Pfam" id="PF00085">
    <property type="entry name" value="Thioredoxin"/>
    <property type="match status" value="1"/>
</dbReference>
<reference evidence="2" key="2">
    <citation type="journal article" date="2021" name="Microbiome">
        <title>Successional dynamics and alternative stable states in a saline activated sludge microbial community over 9 years.</title>
        <authorList>
            <person name="Wang Y."/>
            <person name="Ye J."/>
            <person name="Ju F."/>
            <person name="Liu L."/>
            <person name="Boyd J.A."/>
            <person name="Deng Y."/>
            <person name="Parks D.H."/>
            <person name="Jiang X."/>
            <person name="Yin X."/>
            <person name="Woodcroft B.J."/>
            <person name="Tyson G.W."/>
            <person name="Hugenholtz P."/>
            <person name="Polz M.F."/>
            <person name="Zhang T."/>
        </authorList>
    </citation>
    <scope>NUCLEOTIDE SEQUENCE</scope>
    <source>
        <strain evidence="2">HKST-UBA79</strain>
    </source>
</reference>
<gene>
    <name evidence="2" type="ORF">KC980_00155</name>
</gene>
<proteinExistence type="predicted"/>
<dbReference type="Gene3D" id="3.40.30.10">
    <property type="entry name" value="Glutaredoxin"/>
    <property type="match status" value="1"/>
</dbReference>
<evidence type="ECO:0000259" key="1">
    <source>
        <dbReference type="PROSITE" id="PS51352"/>
    </source>
</evidence>
<dbReference type="PROSITE" id="PS00194">
    <property type="entry name" value="THIOREDOXIN_1"/>
    <property type="match status" value="1"/>
</dbReference>
<dbReference type="PROSITE" id="PS51352">
    <property type="entry name" value="THIOREDOXIN_2"/>
    <property type="match status" value="1"/>
</dbReference>
<organism evidence="2 3">
    <name type="scientific">candidate division WWE3 bacterium</name>
    <dbReference type="NCBI Taxonomy" id="2053526"/>
    <lineage>
        <taxon>Bacteria</taxon>
        <taxon>Katanobacteria</taxon>
    </lineage>
</organism>
<protein>
    <submittedName>
        <fullName evidence="2">Thioredoxin family protein</fullName>
    </submittedName>
</protein>
<dbReference type="AlphaFoldDB" id="A0A955EAH2"/>
<dbReference type="GO" id="GO:0045454">
    <property type="term" value="P:cell redox homeostasis"/>
    <property type="evidence" value="ECO:0007669"/>
    <property type="project" value="TreeGrafter"/>
</dbReference>
<dbReference type="InterPro" id="IPR013766">
    <property type="entry name" value="Thioredoxin_domain"/>
</dbReference>
<dbReference type="SUPFAM" id="SSF52833">
    <property type="entry name" value="Thioredoxin-like"/>
    <property type="match status" value="1"/>
</dbReference>
<evidence type="ECO:0000313" key="2">
    <source>
        <dbReference type="EMBL" id="MCA9307904.1"/>
    </source>
</evidence>
<name>A0A955EAH2_UNCKA</name>
<dbReference type="CDD" id="cd02947">
    <property type="entry name" value="TRX_family"/>
    <property type="match status" value="1"/>
</dbReference>
<dbReference type="Proteomes" id="UP000740557">
    <property type="component" value="Unassembled WGS sequence"/>
</dbReference>
<evidence type="ECO:0000313" key="3">
    <source>
        <dbReference type="Proteomes" id="UP000740557"/>
    </source>
</evidence>
<dbReference type="PANTHER" id="PTHR43601:SF3">
    <property type="entry name" value="THIOREDOXIN, MITOCHONDRIAL"/>
    <property type="match status" value="1"/>
</dbReference>
<dbReference type="InterPro" id="IPR017937">
    <property type="entry name" value="Thioredoxin_CS"/>
</dbReference>